<keyword evidence="3 8" id="KW-0210">Decarboxylase</keyword>
<name>A0A2K0U2B1_TRIHA</name>
<dbReference type="Gene3D" id="3.20.20.140">
    <property type="entry name" value="Metal-dependent hydrolases"/>
    <property type="match status" value="1"/>
</dbReference>
<evidence type="ECO:0000256" key="6">
    <source>
        <dbReference type="ARBA" id="ARBA00036832"/>
    </source>
</evidence>
<keyword evidence="5 8" id="KW-0456">Lyase</keyword>
<dbReference type="EC" id="4.1.1.52" evidence="7"/>
<dbReference type="InterPro" id="IPR006680">
    <property type="entry name" value="Amidohydro-rel"/>
</dbReference>
<evidence type="ECO:0000256" key="5">
    <source>
        <dbReference type="ARBA" id="ARBA00023239"/>
    </source>
</evidence>
<dbReference type="InterPro" id="IPR032466">
    <property type="entry name" value="Metal_Hydrolase"/>
</dbReference>
<evidence type="ECO:0000256" key="3">
    <source>
        <dbReference type="ARBA" id="ARBA00022793"/>
    </source>
</evidence>
<comment type="catalytic activity">
    <reaction evidence="6">
        <text>6-methylsalicylate + H(+) = 3-methylphenol + CO2</text>
        <dbReference type="Rhea" id="RHEA:23112"/>
        <dbReference type="ChEBI" id="CHEBI:15378"/>
        <dbReference type="ChEBI" id="CHEBI:16526"/>
        <dbReference type="ChEBI" id="CHEBI:17231"/>
        <dbReference type="ChEBI" id="CHEBI:36658"/>
        <dbReference type="EC" id="4.1.1.52"/>
    </reaction>
    <physiologicalReaction direction="left-to-right" evidence="6">
        <dbReference type="Rhea" id="RHEA:23113"/>
    </physiologicalReaction>
</comment>
<reference evidence="10 11" key="1">
    <citation type="submission" date="2017-02" db="EMBL/GenBank/DDBJ databases">
        <title>Genomes of Trichoderma spp. with biocontrol activity.</title>
        <authorList>
            <person name="Gardiner D."/>
            <person name="Kazan K."/>
            <person name="Vos C."/>
            <person name="Harvey P."/>
        </authorList>
    </citation>
    <scope>NUCLEOTIDE SEQUENCE [LARGE SCALE GENOMIC DNA]</scope>
    <source>
        <strain evidence="10 11">Tr1</strain>
    </source>
</reference>
<dbReference type="AlphaFoldDB" id="A0A2K0U2B1"/>
<comment type="similarity">
    <text evidence="1">Belongs to the metallo-dependent hydrolases superfamily. ACMSD family.</text>
</comment>
<dbReference type="InterPro" id="IPR032465">
    <property type="entry name" value="ACMSD"/>
</dbReference>
<dbReference type="Pfam" id="PF04909">
    <property type="entry name" value="Amidohydro_2"/>
    <property type="match status" value="1"/>
</dbReference>
<evidence type="ECO:0000259" key="9">
    <source>
        <dbReference type="Pfam" id="PF04909"/>
    </source>
</evidence>
<evidence type="ECO:0000256" key="7">
    <source>
        <dbReference type="ARBA" id="ARBA00038889"/>
    </source>
</evidence>
<dbReference type="PANTHER" id="PTHR21240:SF29">
    <property type="entry name" value="AMIDOHYDROLASE-RELATED DOMAIN-CONTAINING PROTEIN"/>
    <property type="match status" value="1"/>
</dbReference>
<dbReference type="GO" id="GO:0016787">
    <property type="term" value="F:hydrolase activity"/>
    <property type="evidence" value="ECO:0007669"/>
    <property type="project" value="InterPro"/>
</dbReference>
<organism evidence="10 11">
    <name type="scientific">Trichoderma harzianum</name>
    <name type="common">Hypocrea lixii</name>
    <dbReference type="NCBI Taxonomy" id="5544"/>
    <lineage>
        <taxon>Eukaryota</taxon>
        <taxon>Fungi</taxon>
        <taxon>Dikarya</taxon>
        <taxon>Ascomycota</taxon>
        <taxon>Pezizomycotina</taxon>
        <taxon>Sordariomycetes</taxon>
        <taxon>Hypocreomycetidae</taxon>
        <taxon>Hypocreales</taxon>
        <taxon>Hypocreaceae</taxon>
        <taxon>Trichoderma</taxon>
    </lineage>
</organism>
<dbReference type="GO" id="GO:0005829">
    <property type="term" value="C:cytosol"/>
    <property type="evidence" value="ECO:0007669"/>
    <property type="project" value="TreeGrafter"/>
</dbReference>
<dbReference type="GO" id="GO:0019748">
    <property type="term" value="P:secondary metabolic process"/>
    <property type="evidence" value="ECO:0007669"/>
    <property type="project" value="TreeGrafter"/>
</dbReference>
<evidence type="ECO:0000313" key="11">
    <source>
        <dbReference type="Proteomes" id="UP000236290"/>
    </source>
</evidence>
<dbReference type="OrthoDB" id="2832284at2759"/>
<evidence type="ECO:0000256" key="8">
    <source>
        <dbReference type="RuleBase" id="RU366045"/>
    </source>
</evidence>
<accession>A0A2K0U2B1</accession>
<proteinExistence type="inferred from homology"/>
<dbReference type="PANTHER" id="PTHR21240">
    <property type="entry name" value="2-AMINO-3-CARBOXYLMUCONATE-6-SEMIALDEHYDE DECARBOXYLASE"/>
    <property type="match status" value="1"/>
</dbReference>
<evidence type="ECO:0000256" key="4">
    <source>
        <dbReference type="ARBA" id="ARBA00022833"/>
    </source>
</evidence>
<dbReference type="GO" id="GO:0046872">
    <property type="term" value="F:metal ion binding"/>
    <property type="evidence" value="ECO:0007669"/>
    <property type="project" value="UniProtKB-KW"/>
</dbReference>
<comment type="caution">
    <text evidence="10">The sequence shown here is derived from an EMBL/GenBank/DDBJ whole genome shotgun (WGS) entry which is preliminary data.</text>
</comment>
<dbReference type="EMBL" id="MTYI01000112">
    <property type="protein sequence ID" value="PNP51898.1"/>
    <property type="molecule type" value="Genomic_DNA"/>
</dbReference>
<gene>
    <name evidence="10" type="ORF">THARTR1_07489</name>
</gene>
<dbReference type="GO" id="GO:0047596">
    <property type="term" value="F:6-methylsalicylate decarboxylase activity"/>
    <property type="evidence" value="ECO:0007669"/>
    <property type="project" value="UniProtKB-EC"/>
</dbReference>
<keyword evidence="2" id="KW-0479">Metal-binding</keyword>
<keyword evidence="4" id="KW-0862">Zinc</keyword>
<sequence length="339" mass="37998">MGSNRIDVHHHFVPDFYRKGTILLPRTHMSYPLTSRTLTALEDSGGDPSGWFIPEWTPELDQKVNDKFGITTSILSLTAPGACILKDPLASADLARQANKFCAQLRDERPNEYGFFAALPNLLDEELALREIAYAYDVLKADGVVLFTRYGKGNHYLGHPDFKGIWAELNRRSAVILVHPTHPVDTAQVSGMPQPVIRYPYETTQTAIDMLHNKTVRNNPNCKIILSHAGGTLPFLIGRPTSVLNKTKEDADAFWDDACNFYYDTAVAGTENVLCILEKFAKPGHILYGSDTPYANNDIIDFHTSRQDAYRFQEPVVAAQVNRENALALFPRLKNQVLH</sequence>
<feature type="domain" description="Amidohydrolase-related" evidence="9">
    <location>
        <begin position="6"/>
        <end position="331"/>
    </location>
</feature>
<evidence type="ECO:0000256" key="1">
    <source>
        <dbReference type="ARBA" id="ARBA00005871"/>
    </source>
</evidence>
<dbReference type="Proteomes" id="UP000236290">
    <property type="component" value="Unassembled WGS sequence"/>
</dbReference>
<protein>
    <recommendedName>
        <fullName evidence="7">6-methylsalicylate decarboxylase</fullName>
        <ecNumber evidence="7">4.1.1.52</ecNumber>
    </recommendedName>
</protein>
<dbReference type="SUPFAM" id="SSF51556">
    <property type="entry name" value="Metallo-dependent hydrolases"/>
    <property type="match status" value="1"/>
</dbReference>
<evidence type="ECO:0000256" key="2">
    <source>
        <dbReference type="ARBA" id="ARBA00022723"/>
    </source>
</evidence>
<evidence type="ECO:0000313" key="10">
    <source>
        <dbReference type="EMBL" id="PNP51898.1"/>
    </source>
</evidence>